<accession>A0A9D9I0K6</accession>
<protein>
    <submittedName>
        <fullName evidence="3">Alpha/beta hydrolase</fullName>
    </submittedName>
</protein>
<evidence type="ECO:0000259" key="2">
    <source>
        <dbReference type="Pfam" id="PF07859"/>
    </source>
</evidence>
<dbReference type="GO" id="GO:0016787">
    <property type="term" value="F:hydrolase activity"/>
    <property type="evidence" value="ECO:0007669"/>
    <property type="project" value="UniProtKB-KW"/>
</dbReference>
<name>A0A9D9I0K6_9FIRM</name>
<dbReference type="InterPro" id="IPR013094">
    <property type="entry name" value="AB_hydrolase_3"/>
</dbReference>
<reference evidence="3" key="1">
    <citation type="submission" date="2020-10" db="EMBL/GenBank/DDBJ databases">
        <authorList>
            <person name="Gilroy R."/>
        </authorList>
    </citation>
    <scope>NUCLEOTIDE SEQUENCE</scope>
    <source>
        <strain evidence="3">E3-2379</strain>
    </source>
</reference>
<feature type="domain" description="Alpha/beta hydrolase fold-3" evidence="2">
    <location>
        <begin position="76"/>
        <end position="279"/>
    </location>
</feature>
<dbReference type="Gene3D" id="3.40.50.1820">
    <property type="entry name" value="alpha/beta hydrolase"/>
    <property type="match status" value="1"/>
</dbReference>
<keyword evidence="1 3" id="KW-0378">Hydrolase</keyword>
<dbReference type="PANTHER" id="PTHR48081">
    <property type="entry name" value="AB HYDROLASE SUPERFAMILY PROTEIN C4A8.06C"/>
    <property type="match status" value="1"/>
</dbReference>
<dbReference type="InterPro" id="IPR050300">
    <property type="entry name" value="GDXG_lipolytic_enzyme"/>
</dbReference>
<dbReference type="InterPro" id="IPR029058">
    <property type="entry name" value="AB_hydrolase_fold"/>
</dbReference>
<dbReference type="Proteomes" id="UP000823618">
    <property type="component" value="Unassembled WGS sequence"/>
</dbReference>
<dbReference type="Pfam" id="PF07859">
    <property type="entry name" value="Abhydrolase_3"/>
    <property type="match status" value="1"/>
</dbReference>
<gene>
    <name evidence="3" type="ORF">IAC13_07410</name>
</gene>
<dbReference type="PANTHER" id="PTHR48081:SF8">
    <property type="entry name" value="ALPHA_BETA HYDROLASE FOLD-3 DOMAIN-CONTAINING PROTEIN-RELATED"/>
    <property type="match status" value="1"/>
</dbReference>
<evidence type="ECO:0000256" key="1">
    <source>
        <dbReference type="ARBA" id="ARBA00022801"/>
    </source>
</evidence>
<feature type="non-terminal residue" evidence="3">
    <location>
        <position position="293"/>
    </location>
</feature>
<evidence type="ECO:0000313" key="4">
    <source>
        <dbReference type="Proteomes" id="UP000823618"/>
    </source>
</evidence>
<evidence type="ECO:0000313" key="3">
    <source>
        <dbReference type="EMBL" id="MBO8463740.1"/>
    </source>
</evidence>
<dbReference type="AlphaFoldDB" id="A0A9D9I0K6"/>
<organism evidence="3 4">
    <name type="scientific">Candidatus Scybalomonas excrementavium</name>
    <dbReference type="NCBI Taxonomy" id="2840943"/>
    <lineage>
        <taxon>Bacteria</taxon>
        <taxon>Bacillati</taxon>
        <taxon>Bacillota</taxon>
        <taxon>Clostridia</taxon>
        <taxon>Lachnospirales</taxon>
        <taxon>Lachnospiraceae</taxon>
        <taxon>Lachnospiraceae incertae sedis</taxon>
        <taxon>Candidatus Scybalomonas</taxon>
    </lineage>
</organism>
<dbReference type="SUPFAM" id="SSF53474">
    <property type="entry name" value="alpha/beta-Hydrolases"/>
    <property type="match status" value="1"/>
</dbReference>
<dbReference type="EMBL" id="JADIML010000204">
    <property type="protein sequence ID" value="MBO8463740.1"/>
    <property type="molecule type" value="Genomic_DNA"/>
</dbReference>
<comment type="caution">
    <text evidence="3">The sequence shown here is derived from an EMBL/GenBank/DDBJ whole genome shotgun (WGS) entry which is preliminary data.</text>
</comment>
<reference evidence="3" key="2">
    <citation type="journal article" date="2021" name="PeerJ">
        <title>Extensive microbial diversity within the chicken gut microbiome revealed by metagenomics and culture.</title>
        <authorList>
            <person name="Gilroy R."/>
            <person name="Ravi A."/>
            <person name="Getino M."/>
            <person name="Pursley I."/>
            <person name="Horton D.L."/>
            <person name="Alikhan N.F."/>
            <person name="Baker D."/>
            <person name="Gharbi K."/>
            <person name="Hall N."/>
            <person name="Watson M."/>
            <person name="Adriaenssens E.M."/>
            <person name="Foster-Nyarko E."/>
            <person name="Jarju S."/>
            <person name="Secka A."/>
            <person name="Antonio M."/>
            <person name="Oren A."/>
            <person name="Chaudhuri R.R."/>
            <person name="La Ragione R."/>
            <person name="Hildebrand F."/>
            <person name="Pallen M.J."/>
        </authorList>
    </citation>
    <scope>NUCLEOTIDE SEQUENCE</scope>
    <source>
        <strain evidence="3">E3-2379</strain>
    </source>
</reference>
<proteinExistence type="predicted"/>
<sequence>MYRKDSSIRGNVLRELMSDVTAIKSIGKKIKTGEMRANPIEPEWKCPKGYVWDKIDREQYVLEVQYPKENRNHLWILQLHGGGYIGPMKNAYRNFGIKYSEHNGGCSVVTPDYRVAPKHPFPAALQDCIDAYQWILEHGVKEEQIVLVGDSAGGGLVFALGLWLKEQGKSMPKGMITMSAWTDVSCSGSSYKTNFQKDPLFGNTKESMLYRKDYIREQDPKNPLLSPLFGDLSGFPPIHMQVGSYEMLLSDTEEFAKKASEAKVSVEVVIFEKMFHVFPMVGNLIPETQEAWK</sequence>